<dbReference type="InterPro" id="IPR004104">
    <property type="entry name" value="Gfo/Idh/MocA-like_OxRdtase_C"/>
</dbReference>
<dbReference type="Pfam" id="PF02894">
    <property type="entry name" value="GFO_IDH_MocA_C"/>
    <property type="match status" value="1"/>
</dbReference>
<feature type="domain" description="Gfo/Idh/MocA-like oxidoreductase C-terminal" evidence="1">
    <location>
        <begin position="2"/>
        <end position="85"/>
    </location>
</feature>
<organism evidence="2">
    <name type="scientific">Acinetobacter baumannii</name>
    <dbReference type="NCBI Taxonomy" id="470"/>
    <lineage>
        <taxon>Bacteria</taxon>
        <taxon>Pseudomonadati</taxon>
        <taxon>Pseudomonadota</taxon>
        <taxon>Gammaproteobacteria</taxon>
        <taxon>Moraxellales</taxon>
        <taxon>Moraxellaceae</taxon>
        <taxon>Acinetobacter</taxon>
        <taxon>Acinetobacter calcoaceticus/baumannii complex</taxon>
    </lineage>
</organism>
<feature type="non-terminal residue" evidence="2">
    <location>
        <position position="88"/>
    </location>
</feature>
<dbReference type="AlphaFoldDB" id="A0ABD5DFB1"/>
<proteinExistence type="predicted"/>
<dbReference type="Gene3D" id="3.30.360.10">
    <property type="entry name" value="Dihydrodipicolinate Reductase, domain 2"/>
    <property type="match status" value="1"/>
</dbReference>
<feature type="non-terminal residue" evidence="2">
    <location>
        <position position="1"/>
    </location>
</feature>
<dbReference type="EMBL" id="VMBB01001025">
    <property type="protein sequence ID" value="MDR8263717.1"/>
    <property type="molecule type" value="Genomic_DNA"/>
</dbReference>
<sequence>QQESQLLAGVVPGSAGWGQDDDPLVIYDASLQAHAQATPQGDQRQYYMLIRDALKGQIANPVPPVEALAVMAVLEAAVRSAESGMVQT</sequence>
<protein>
    <submittedName>
        <fullName evidence="2">Oxidoreductase</fullName>
    </submittedName>
</protein>
<comment type="caution">
    <text evidence="2">The sequence shown here is derived from an EMBL/GenBank/DDBJ whole genome shotgun (WGS) entry which is preliminary data.</text>
</comment>
<accession>A0ABD5DFB1</accession>
<evidence type="ECO:0000313" key="2">
    <source>
        <dbReference type="EMBL" id="MDR8263717.1"/>
    </source>
</evidence>
<name>A0ABD5DFB1_ACIBA</name>
<reference evidence="2" key="1">
    <citation type="submission" date="2019-07" db="EMBL/GenBank/DDBJ databases">
        <title>Biological characteristics of mucoid Acinetobacter baumannii from a general hospital in China.</title>
        <authorList>
            <person name="Hua X."/>
            <person name="Yu Y."/>
        </authorList>
    </citation>
    <scope>NUCLEOTIDE SEQUENCE [LARGE SCALE GENOMIC DNA]</scope>
    <source>
        <strain evidence="2">N41</strain>
    </source>
</reference>
<evidence type="ECO:0000259" key="1">
    <source>
        <dbReference type="Pfam" id="PF02894"/>
    </source>
</evidence>
<gene>
    <name evidence="2" type="ORF">FPK87_25180</name>
</gene>